<organism evidence="4 5">
    <name type="scientific">Dendrobium thyrsiflorum</name>
    <name type="common">Pinecone-like raceme dendrobium</name>
    <name type="synonym">Orchid</name>
    <dbReference type="NCBI Taxonomy" id="117978"/>
    <lineage>
        <taxon>Eukaryota</taxon>
        <taxon>Viridiplantae</taxon>
        <taxon>Streptophyta</taxon>
        <taxon>Embryophyta</taxon>
        <taxon>Tracheophyta</taxon>
        <taxon>Spermatophyta</taxon>
        <taxon>Magnoliopsida</taxon>
        <taxon>Liliopsida</taxon>
        <taxon>Asparagales</taxon>
        <taxon>Orchidaceae</taxon>
        <taxon>Epidendroideae</taxon>
        <taxon>Malaxideae</taxon>
        <taxon>Dendrobiinae</taxon>
        <taxon>Dendrobium</taxon>
    </lineage>
</organism>
<protein>
    <recommendedName>
        <fullName evidence="3">Response regulatory domain-containing protein</fullName>
    </recommendedName>
</protein>
<dbReference type="PANTHER" id="PTHR43874:SF1">
    <property type="entry name" value="TWO-COMPONENT RESPONSE REGULATOR-LIKE APRR1"/>
    <property type="match status" value="1"/>
</dbReference>
<dbReference type="PANTHER" id="PTHR43874">
    <property type="entry name" value="TWO-COMPONENT RESPONSE REGULATOR"/>
    <property type="match status" value="1"/>
</dbReference>
<evidence type="ECO:0000313" key="5">
    <source>
        <dbReference type="Proteomes" id="UP001552299"/>
    </source>
</evidence>
<accession>A0ABD0VQX3</accession>
<evidence type="ECO:0000256" key="2">
    <source>
        <dbReference type="PROSITE-ProRule" id="PRU00169"/>
    </source>
</evidence>
<dbReference type="InterPro" id="IPR001789">
    <property type="entry name" value="Sig_transdc_resp-reg_receiver"/>
</dbReference>
<dbReference type="AlphaFoldDB" id="A0ABD0VQX3"/>
<dbReference type="GO" id="GO:0000160">
    <property type="term" value="P:phosphorelay signal transduction system"/>
    <property type="evidence" value="ECO:0007669"/>
    <property type="project" value="UniProtKB-KW"/>
</dbReference>
<dbReference type="EMBL" id="JANQDX010000002">
    <property type="protein sequence ID" value="KAL0927497.1"/>
    <property type="molecule type" value="Genomic_DNA"/>
</dbReference>
<gene>
    <name evidence="4" type="ORF">M5K25_001672</name>
</gene>
<evidence type="ECO:0000256" key="1">
    <source>
        <dbReference type="ARBA" id="ARBA00023012"/>
    </source>
</evidence>
<name>A0ABD0VQX3_DENTH</name>
<dbReference type="InterPro" id="IPR011006">
    <property type="entry name" value="CheY-like_superfamily"/>
</dbReference>
<proteinExistence type="predicted"/>
<dbReference type="SUPFAM" id="SSF52172">
    <property type="entry name" value="CheY-like"/>
    <property type="match status" value="1"/>
</dbReference>
<sequence>MRRGMEGGGRLEGGDAGGRRFSLDRSKLKVLLCDKDPKSSQEVLQLLSNCSYQVTTVRTARQVIDLLTNGNEIDIVLCEVDLPIANGLKMLKCIAKKKDLRRIPIIMMSSRDEVSVVVRCLRLGAADYLVKPLRTNELLNLWTHSWRRRHMPAQPDRPKNLKVKRCEWEFFFHPAVIRKFFSPFGALQAALGFFR</sequence>
<keyword evidence="1" id="KW-0902">Two-component regulatory system</keyword>
<dbReference type="Pfam" id="PF00072">
    <property type="entry name" value="Response_reg"/>
    <property type="match status" value="1"/>
</dbReference>
<reference evidence="4 5" key="1">
    <citation type="journal article" date="2024" name="Plant Biotechnol. J.">
        <title>Dendrobium thyrsiflorum genome and its molecular insights into genes involved in important horticultural traits.</title>
        <authorList>
            <person name="Chen B."/>
            <person name="Wang J.Y."/>
            <person name="Zheng P.J."/>
            <person name="Li K.L."/>
            <person name="Liang Y.M."/>
            <person name="Chen X.F."/>
            <person name="Zhang C."/>
            <person name="Zhao X."/>
            <person name="He X."/>
            <person name="Zhang G.Q."/>
            <person name="Liu Z.J."/>
            <person name="Xu Q."/>
        </authorList>
    </citation>
    <scope>NUCLEOTIDE SEQUENCE [LARGE SCALE GENOMIC DNA]</scope>
    <source>
        <strain evidence="4">GZMU011</strain>
    </source>
</reference>
<dbReference type="SMART" id="SM00448">
    <property type="entry name" value="REC"/>
    <property type="match status" value="1"/>
</dbReference>
<comment type="caution">
    <text evidence="4">The sequence shown here is derived from an EMBL/GenBank/DDBJ whole genome shotgun (WGS) entry which is preliminary data.</text>
</comment>
<dbReference type="Gene3D" id="3.40.50.2300">
    <property type="match status" value="1"/>
</dbReference>
<evidence type="ECO:0000313" key="4">
    <source>
        <dbReference type="EMBL" id="KAL0927497.1"/>
    </source>
</evidence>
<dbReference type="PROSITE" id="PS50110">
    <property type="entry name" value="RESPONSE_REGULATORY"/>
    <property type="match status" value="1"/>
</dbReference>
<dbReference type="Proteomes" id="UP001552299">
    <property type="component" value="Unassembled WGS sequence"/>
</dbReference>
<evidence type="ECO:0000259" key="3">
    <source>
        <dbReference type="PROSITE" id="PS50110"/>
    </source>
</evidence>
<keyword evidence="5" id="KW-1185">Reference proteome</keyword>
<comment type="caution">
    <text evidence="2">Lacks conserved residue(s) required for the propagation of feature annotation.</text>
</comment>
<feature type="domain" description="Response regulatory" evidence="3">
    <location>
        <begin position="29"/>
        <end position="146"/>
    </location>
</feature>
<dbReference type="InterPro" id="IPR045279">
    <property type="entry name" value="ARR-like"/>
</dbReference>